<proteinExistence type="predicted"/>
<reference evidence="2" key="1">
    <citation type="journal article" date="2020" name="Phytopathology">
        <title>Genome sequence of the chestnut blight fungus Cryphonectria parasitica EP155: A fundamental resource for an archetypical invasive plant pathogen.</title>
        <authorList>
            <person name="Crouch J.A."/>
            <person name="Dawe A."/>
            <person name="Aerts A."/>
            <person name="Barry K."/>
            <person name="Churchill A.C.L."/>
            <person name="Grimwood J."/>
            <person name="Hillman B."/>
            <person name="Milgroom M.G."/>
            <person name="Pangilinan J."/>
            <person name="Smith M."/>
            <person name="Salamov A."/>
            <person name="Schmutz J."/>
            <person name="Yadav J."/>
            <person name="Grigoriev I.V."/>
            <person name="Nuss D."/>
        </authorList>
    </citation>
    <scope>NUCLEOTIDE SEQUENCE</scope>
    <source>
        <strain evidence="2">EP155</strain>
    </source>
</reference>
<dbReference type="RefSeq" id="XP_040779423.1">
    <property type="nucleotide sequence ID" value="XM_040925457.1"/>
</dbReference>
<evidence type="ECO:0000313" key="3">
    <source>
        <dbReference type="Proteomes" id="UP000803844"/>
    </source>
</evidence>
<feature type="region of interest" description="Disordered" evidence="1">
    <location>
        <begin position="218"/>
        <end position="325"/>
    </location>
</feature>
<evidence type="ECO:0000256" key="1">
    <source>
        <dbReference type="SAM" id="MobiDB-lite"/>
    </source>
</evidence>
<feature type="region of interest" description="Disordered" evidence="1">
    <location>
        <begin position="164"/>
        <end position="204"/>
    </location>
</feature>
<protein>
    <submittedName>
        <fullName evidence="2">Uncharacterized protein</fullName>
    </submittedName>
</protein>
<name>A0A9P4Y8U0_CRYP1</name>
<feature type="compositionally biased region" description="Basic and acidic residues" evidence="1">
    <location>
        <begin position="171"/>
        <end position="180"/>
    </location>
</feature>
<feature type="compositionally biased region" description="Low complexity" evidence="1">
    <location>
        <begin position="268"/>
        <end position="277"/>
    </location>
</feature>
<evidence type="ECO:0000313" key="2">
    <source>
        <dbReference type="EMBL" id="KAF3768462.1"/>
    </source>
</evidence>
<dbReference type="OrthoDB" id="4588713at2759"/>
<dbReference type="AlphaFoldDB" id="A0A9P4Y8U0"/>
<feature type="compositionally biased region" description="Polar residues" evidence="1">
    <location>
        <begin position="218"/>
        <end position="227"/>
    </location>
</feature>
<keyword evidence="3" id="KW-1185">Reference proteome</keyword>
<dbReference type="Proteomes" id="UP000803844">
    <property type="component" value="Unassembled WGS sequence"/>
</dbReference>
<organism evidence="2 3">
    <name type="scientific">Cryphonectria parasitica (strain ATCC 38755 / EP155)</name>
    <dbReference type="NCBI Taxonomy" id="660469"/>
    <lineage>
        <taxon>Eukaryota</taxon>
        <taxon>Fungi</taxon>
        <taxon>Dikarya</taxon>
        <taxon>Ascomycota</taxon>
        <taxon>Pezizomycotina</taxon>
        <taxon>Sordariomycetes</taxon>
        <taxon>Sordariomycetidae</taxon>
        <taxon>Diaporthales</taxon>
        <taxon>Cryphonectriaceae</taxon>
        <taxon>Cryphonectria-Endothia species complex</taxon>
        <taxon>Cryphonectria</taxon>
    </lineage>
</organism>
<dbReference type="EMBL" id="MU032345">
    <property type="protein sequence ID" value="KAF3768462.1"/>
    <property type="molecule type" value="Genomic_DNA"/>
</dbReference>
<feature type="region of interest" description="Disordered" evidence="1">
    <location>
        <begin position="429"/>
        <end position="473"/>
    </location>
</feature>
<feature type="compositionally biased region" description="Pro residues" evidence="1">
    <location>
        <begin position="429"/>
        <end position="441"/>
    </location>
</feature>
<feature type="compositionally biased region" description="Polar residues" evidence="1">
    <location>
        <begin position="681"/>
        <end position="699"/>
    </location>
</feature>
<accession>A0A9P4Y8U0</accession>
<gene>
    <name evidence="2" type="ORF">M406DRAFT_71467</name>
</gene>
<feature type="region of interest" description="Disordered" evidence="1">
    <location>
        <begin position="647"/>
        <end position="706"/>
    </location>
</feature>
<dbReference type="GeneID" id="63842586"/>
<feature type="compositionally biased region" description="Basic and acidic residues" evidence="1">
    <location>
        <begin position="280"/>
        <end position="293"/>
    </location>
</feature>
<feature type="region of interest" description="Disordered" evidence="1">
    <location>
        <begin position="11"/>
        <end position="64"/>
    </location>
</feature>
<feature type="compositionally biased region" description="Polar residues" evidence="1">
    <location>
        <begin position="54"/>
        <end position="64"/>
    </location>
</feature>
<feature type="compositionally biased region" description="Low complexity" evidence="1">
    <location>
        <begin position="42"/>
        <end position="53"/>
    </location>
</feature>
<comment type="caution">
    <text evidence="2">The sequence shown here is derived from an EMBL/GenBank/DDBJ whole genome shotgun (WGS) entry which is preliminary data.</text>
</comment>
<sequence>MHYRSCQLPCTSLTRRKVQHRRTDSDPDPDPVLEVAAMDTPSSGSSSKSTIPSEQGQQASRQTTYTTVGSIFNPEVASQLPAPAQRGRAKRCPPIVSDDIAALDQFVQANAPYEQRQPTPPSTATIMKEYSPLQQNRERAADPVAALTFQERIATEALMNMSKPTTPFHEGPPRDKHIRTPQDQVTPVRGGGNASGHDDQWSGNMRHHSVKALTNLASYPNRHQQAAQRVLDRGRKSARPTPTGPAAHRGRPVTPAYHMQNASGPGGQYSSPSSSSPWGLRDHNDYNHNDHHPAHGHINNTSQPGGCSGGYGAPRPLTAGPPGQRQYKAATLEGPYRALQTLPPVPPLPVDESHFDINPEELVDLAAMVRSPEYPMKPVAATMPQPSSTHQHMMPPRPGLLQPGKAPPGMSQPHMPQPGMHQPTIPLPGVPQTTGPPPGLPHPAAHQTTTSQPGTFQPAMPQPASRPSSFQCGHGYEDIKQRSWTTPLRESRVADRVKQYYNGDTPPGYNPLTCIDAPEDNSDLMSQLRSACSRRQQVTEEERRRRDARHRVAFYAGTAEMTKTWDERFEELRQRVRNKELGASDAATREAAIDAALKCDTIGKPNDFNIEIFNDWPTHEVIEPLLGMAYSALGRYLCDSGRLSSMQQEVKDTQRPEDDEMWACTRGSDPFMTPPGHGRPQQAQQTSTNPPQNNKTYQPRNGPVNF</sequence>